<sequence>MPRYHIDLHDGSQHIQDRDGFEAADITAVRERVVGIMSAIAQGFQADIDHQHCVAAVRDAGGTVLFRARLSLNFDEAD</sequence>
<dbReference type="Proteomes" id="UP001156856">
    <property type="component" value="Unassembled WGS sequence"/>
</dbReference>
<reference evidence="5" key="2">
    <citation type="journal article" date="2019" name="Int. J. Syst. Evol. Microbiol.">
        <title>The Global Catalogue of Microorganisms (GCM) 10K type strain sequencing project: providing services to taxonomists for standard genome sequencing and annotation.</title>
        <authorList>
            <consortium name="The Broad Institute Genomics Platform"/>
            <consortium name="The Broad Institute Genome Sequencing Center for Infectious Disease"/>
            <person name="Wu L."/>
            <person name="Ma J."/>
        </authorList>
    </citation>
    <scope>NUCLEOTIDE SEQUENCE [LARGE SCALE GENOMIC DNA]</scope>
    <source>
        <strain evidence="5">NBRC 107715</strain>
    </source>
</reference>
<reference evidence="2 4" key="3">
    <citation type="submission" date="2019-07" db="EMBL/GenBank/DDBJ databases">
        <title>Whole genome shotgun sequence of Methylobacterium oxalidis NBRC 107715.</title>
        <authorList>
            <person name="Hosoyama A."/>
            <person name="Uohara A."/>
            <person name="Ohji S."/>
            <person name="Ichikawa N."/>
        </authorList>
    </citation>
    <scope>NUCLEOTIDE SEQUENCE [LARGE SCALE GENOMIC DNA]</scope>
    <source>
        <strain evidence="2 4">NBRC 107715</strain>
    </source>
</reference>
<gene>
    <name evidence="3" type="ORF">GCM10007888_09380</name>
    <name evidence="2" type="ORF">MOX02_31890</name>
</gene>
<evidence type="ECO:0000313" key="3">
    <source>
        <dbReference type="EMBL" id="GLS62557.1"/>
    </source>
</evidence>
<dbReference type="Proteomes" id="UP000321960">
    <property type="component" value="Unassembled WGS sequence"/>
</dbReference>
<name>A0A512J5A5_9HYPH</name>
<feature type="domain" description="DUF6894" evidence="1">
    <location>
        <begin position="3"/>
        <end position="71"/>
    </location>
</feature>
<dbReference type="AlphaFoldDB" id="A0A512J5A5"/>
<dbReference type="EMBL" id="BJZU01000063">
    <property type="protein sequence ID" value="GEP05151.1"/>
    <property type="molecule type" value="Genomic_DNA"/>
</dbReference>
<protein>
    <recommendedName>
        <fullName evidence="1">DUF6894 domain-containing protein</fullName>
    </recommendedName>
</protein>
<organism evidence="2 4">
    <name type="scientific">Methylobacterium oxalidis</name>
    <dbReference type="NCBI Taxonomy" id="944322"/>
    <lineage>
        <taxon>Bacteria</taxon>
        <taxon>Pseudomonadati</taxon>
        <taxon>Pseudomonadota</taxon>
        <taxon>Alphaproteobacteria</taxon>
        <taxon>Hyphomicrobiales</taxon>
        <taxon>Methylobacteriaceae</taxon>
        <taxon>Methylobacterium</taxon>
    </lineage>
</organism>
<evidence type="ECO:0000313" key="5">
    <source>
        <dbReference type="Proteomes" id="UP001156856"/>
    </source>
</evidence>
<keyword evidence="5" id="KW-1185">Reference proteome</keyword>
<dbReference type="InterPro" id="IPR054189">
    <property type="entry name" value="DUF6894"/>
</dbReference>
<dbReference type="EMBL" id="BSPK01000015">
    <property type="protein sequence ID" value="GLS62557.1"/>
    <property type="molecule type" value="Genomic_DNA"/>
</dbReference>
<dbReference type="OrthoDB" id="8094360at2"/>
<evidence type="ECO:0000259" key="1">
    <source>
        <dbReference type="Pfam" id="PF21834"/>
    </source>
</evidence>
<reference evidence="3" key="4">
    <citation type="submission" date="2023-01" db="EMBL/GenBank/DDBJ databases">
        <title>Draft genome sequence of Methylobacterium oxalidis strain NBRC 107715.</title>
        <authorList>
            <person name="Sun Q."/>
            <person name="Mori K."/>
        </authorList>
    </citation>
    <scope>NUCLEOTIDE SEQUENCE</scope>
    <source>
        <strain evidence="3">NBRC 107715</strain>
    </source>
</reference>
<accession>A0A512J5A5</accession>
<evidence type="ECO:0000313" key="4">
    <source>
        <dbReference type="Proteomes" id="UP000321960"/>
    </source>
</evidence>
<proteinExistence type="predicted"/>
<dbReference type="Pfam" id="PF21834">
    <property type="entry name" value="DUF6894"/>
    <property type="match status" value="1"/>
</dbReference>
<evidence type="ECO:0000313" key="2">
    <source>
        <dbReference type="EMBL" id="GEP05151.1"/>
    </source>
</evidence>
<reference evidence="3" key="1">
    <citation type="journal article" date="2014" name="Int. J. Syst. Evol. Microbiol.">
        <title>Complete genome of a new Firmicutes species belonging to the dominant human colonic microbiota ('Ruminococcus bicirculans') reveals two chromosomes and a selective capacity to utilize plant glucans.</title>
        <authorList>
            <consortium name="NISC Comparative Sequencing Program"/>
            <person name="Wegmann U."/>
            <person name="Louis P."/>
            <person name="Goesmann A."/>
            <person name="Henrissat B."/>
            <person name="Duncan S.H."/>
            <person name="Flint H.J."/>
        </authorList>
    </citation>
    <scope>NUCLEOTIDE SEQUENCE</scope>
    <source>
        <strain evidence="3">NBRC 107715</strain>
    </source>
</reference>
<comment type="caution">
    <text evidence="2">The sequence shown here is derived from an EMBL/GenBank/DDBJ whole genome shotgun (WGS) entry which is preliminary data.</text>
</comment>
<dbReference type="RefSeq" id="WP_147026726.1">
    <property type="nucleotide sequence ID" value="NZ_BJZU01000063.1"/>
</dbReference>